<gene>
    <name evidence="2" type="ORF">BQ8794_10139</name>
</gene>
<name>A0A1R3UYQ1_9HYPH</name>
<dbReference type="EMBL" id="FTPD01000001">
    <property type="protein sequence ID" value="SIT52769.1"/>
    <property type="molecule type" value="Genomic_DNA"/>
</dbReference>
<sequence length="70" mass="8082">MHPPYRDGEGRYQLKSAKIHPRRTTERRFGWTVNYFVKGARMNDSERAFLPDGSTSMNQNRGHAAVAIDM</sequence>
<dbReference type="Proteomes" id="UP000188388">
    <property type="component" value="Unassembled WGS sequence"/>
</dbReference>
<dbReference type="AlphaFoldDB" id="A0A1R3UYQ1"/>
<accession>A0A1R3UYQ1</accession>
<reference evidence="3" key="1">
    <citation type="submission" date="2017-01" db="EMBL/GenBank/DDBJ databases">
        <authorList>
            <person name="Brunel B."/>
        </authorList>
    </citation>
    <scope>NUCLEOTIDE SEQUENCE [LARGE SCALE GENOMIC DNA]</scope>
</reference>
<keyword evidence="3" id="KW-1185">Reference proteome</keyword>
<organism evidence="2 3">
    <name type="scientific">Mesorhizobium prunaredense</name>
    <dbReference type="NCBI Taxonomy" id="1631249"/>
    <lineage>
        <taxon>Bacteria</taxon>
        <taxon>Pseudomonadati</taxon>
        <taxon>Pseudomonadota</taxon>
        <taxon>Alphaproteobacteria</taxon>
        <taxon>Hyphomicrobiales</taxon>
        <taxon>Phyllobacteriaceae</taxon>
        <taxon>Mesorhizobium</taxon>
    </lineage>
</organism>
<feature type="region of interest" description="Disordered" evidence="1">
    <location>
        <begin position="48"/>
        <end position="70"/>
    </location>
</feature>
<evidence type="ECO:0000256" key="1">
    <source>
        <dbReference type="SAM" id="MobiDB-lite"/>
    </source>
</evidence>
<dbReference type="STRING" id="1631249.BQ8794_10139"/>
<protein>
    <submittedName>
        <fullName evidence="2">Uncharacterized protein</fullName>
    </submittedName>
</protein>
<feature type="compositionally biased region" description="Basic and acidic residues" evidence="1">
    <location>
        <begin position="1"/>
        <end position="12"/>
    </location>
</feature>
<proteinExistence type="predicted"/>
<evidence type="ECO:0000313" key="3">
    <source>
        <dbReference type="Proteomes" id="UP000188388"/>
    </source>
</evidence>
<evidence type="ECO:0000313" key="2">
    <source>
        <dbReference type="EMBL" id="SIT52769.1"/>
    </source>
</evidence>
<feature type="region of interest" description="Disordered" evidence="1">
    <location>
        <begin position="1"/>
        <end position="23"/>
    </location>
</feature>